<accession>A0A518B7D6</accession>
<dbReference type="Gene3D" id="1.10.10.10">
    <property type="entry name" value="Winged helix-like DNA-binding domain superfamily/Winged helix DNA-binding domain"/>
    <property type="match status" value="1"/>
</dbReference>
<dbReference type="GO" id="GO:0003700">
    <property type="term" value="F:DNA-binding transcription factor activity"/>
    <property type="evidence" value="ECO:0007669"/>
    <property type="project" value="TreeGrafter"/>
</dbReference>
<name>A0A518B7D6_9BACT</name>
<dbReference type="PROSITE" id="PS51197">
    <property type="entry name" value="HTH_RRF2_2"/>
    <property type="match status" value="1"/>
</dbReference>
<dbReference type="GO" id="GO:0005829">
    <property type="term" value="C:cytosol"/>
    <property type="evidence" value="ECO:0007669"/>
    <property type="project" value="TreeGrafter"/>
</dbReference>
<dbReference type="InterPro" id="IPR036388">
    <property type="entry name" value="WH-like_DNA-bd_sf"/>
</dbReference>
<dbReference type="PANTHER" id="PTHR33221:SF4">
    <property type="entry name" value="HTH-TYPE TRANSCRIPTIONAL REPRESSOR NSRR"/>
    <property type="match status" value="1"/>
</dbReference>
<dbReference type="Proteomes" id="UP000317093">
    <property type="component" value="Chromosome"/>
</dbReference>
<dbReference type="GO" id="GO:0003677">
    <property type="term" value="F:DNA binding"/>
    <property type="evidence" value="ECO:0007669"/>
    <property type="project" value="UniProtKB-KW"/>
</dbReference>
<dbReference type="EMBL" id="CP036279">
    <property type="protein sequence ID" value="QDU62885.1"/>
    <property type="molecule type" value="Genomic_DNA"/>
</dbReference>
<organism evidence="2 3">
    <name type="scientific">Kolteria novifilia</name>
    <dbReference type="NCBI Taxonomy" id="2527975"/>
    <lineage>
        <taxon>Bacteria</taxon>
        <taxon>Pseudomonadati</taxon>
        <taxon>Planctomycetota</taxon>
        <taxon>Planctomycetia</taxon>
        <taxon>Kolteriales</taxon>
        <taxon>Kolteriaceae</taxon>
        <taxon>Kolteria</taxon>
    </lineage>
</organism>
<dbReference type="InterPro" id="IPR000944">
    <property type="entry name" value="Tscrpt_reg_Rrf2"/>
</dbReference>
<protein>
    <submittedName>
        <fullName evidence="2">HTH-type transcriptional repressor NsrR</fullName>
    </submittedName>
</protein>
<dbReference type="PANTHER" id="PTHR33221">
    <property type="entry name" value="WINGED HELIX-TURN-HELIX TRANSCRIPTIONAL REGULATOR, RRF2 FAMILY"/>
    <property type="match status" value="1"/>
</dbReference>
<sequence length="159" mass="17581">MKLNLFTDYALRCLMYLCWHTGRTVTAEEIATYFGISHDHIVKVIQELSRQGYVQARRGRGGGSILARDPKSIPIAEVINTFEGPPALLDCLRSTGVCAIEVDCRLKRVLGESQRRMMEYLATVTVDDIAGEQAPQAIIPTIGRSNNSNNSNNVRKVGS</sequence>
<proteinExistence type="predicted"/>
<evidence type="ECO:0000256" key="1">
    <source>
        <dbReference type="ARBA" id="ARBA00023125"/>
    </source>
</evidence>
<dbReference type="RefSeq" id="WP_419192677.1">
    <property type="nucleotide sequence ID" value="NZ_CP036279.1"/>
</dbReference>
<evidence type="ECO:0000313" key="2">
    <source>
        <dbReference type="EMBL" id="QDU62885.1"/>
    </source>
</evidence>
<keyword evidence="3" id="KW-1185">Reference proteome</keyword>
<dbReference type="InterPro" id="IPR036390">
    <property type="entry name" value="WH_DNA-bd_sf"/>
</dbReference>
<evidence type="ECO:0000313" key="3">
    <source>
        <dbReference type="Proteomes" id="UP000317093"/>
    </source>
</evidence>
<dbReference type="NCBIfam" id="TIGR00738">
    <property type="entry name" value="rrf2_super"/>
    <property type="match status" value="1"/>
</dbReference>
<dbReference type="AlphaFoldDB" id="A0A518B7D6"/>
<reference evidence="2 3" key="1">
    <citation type="submission" date="2019-02" db="EMBL/GenBank/DDBJ databases">
        <title>Deep-cultivation of Planctomycetes and their phenomic and genomic characterization uncovers novel biology.</title>
        <authorList>
            <person name="Wiegand S."/>
            <person name="Jogler M."/>
            <person name="Boedeker C."/>
            <person name="Pinto D."/>
            <person name="Vollmers J."/>
            <person name="Rivas-Marin E."/>
            <person name="Kohn T."/>
            <person name="Peeters S.H."/>
            <person name="Heuer A."/>
            <person name="Rast P."/>
            <person name="Oberbeckmann S."/>
            <person name="Bunk B."/>
            <person name="Jeske O."/>
            <person name="Meyerdierks A."/>
            <person name="Storesund J.E."/>
            <person name="Kallscheuer N."/>
            <person name="Luecker S."/>
            <person name="Lage O.M."/>
            <person name="Pohl T."/>
            <person name="Merkel B.J."/>
            <person name="Hornburger P."/>
            <person name="Mueller R.-W."/>
            <person name="Bruemmer F."/>
            <person name="Labrenz M."/>
            <person name="Spormann A.M."/>
            <person name="Op den Camp H."/>
            <person name="Overmann J."/>
            <person name="Amann R."/>
            <person name="Jetten M.S.M."/>
            <person name="Mascher T."/>
            <person name="Medema M.H."/>
            <person name="Devos D.P."/>
            <person name="Kaster A.-K."/>
            <person name="Ovreas L."/>
            <person name="Rohde M."/>
            <person name="Galperin M.Y."/>
            <person name="Jogler C."/>
        </authorList>
    </citation>
    <scope>NUCLEOTIDE SEQUENCE [LARGE SCALE GENOMIC DNA]</scope>
    <source>
        <strain evidence="2 3">Pan216</strain>
    </source>
</reference>
<dbReference type="SUPFAM" id="SSF46785">
    <property type="entry name" value="Winged helix' DNA-binding domain"/>
    <property type="match status" value="1"/>
</dbReference>
<gene>
    <name evidence="2" type="primary">nsrR_2</name>
    <name evidence="2" type="ORF">Pan216_37580</name>
</gene>
<dbReference type="Pfam" id="PF02082">
    <property type="entry name" value="Rrf2"/>
    <property type="match status" value="1"/>
</dbReference>
<keyword evidence="1" id="KW-0238">DNA-binding</keyword>
<dbReference type="KEGG" id="knv:Pan216_37580"/>